<evidence type="ECO:0000313" key="9">
    <source>
        <dbReference type="EMBL" id="KAH3717031.1"/>
    </source>
</evidence>
<proteinExistence type="inferred from homology"/>
<dbReference type="EMBL" id="JAIWYP010000013">
    <property type="protein sequence ID" value="KAH3717031.1"/>
    <property type="molecule type" value="Genomic_DNA"/>
</dbReference>
<dbReference type="PANTHER" id="PTHR10742:SF405">
    <property type="entry name" value="PEROXISOMAL N(1)-ACETYL-SPERMINE_SPERMIDINE OXIDASE"/>
    <property type="match status" value="1"/>
</dbReference>
<organism evidence="9 10">
    <name type="scientific">Dreissena polymorpha</name>
    <name type="common">Zebra mussel</name>
    <name type="synonym">Mytilus polymorpha</name>
    <dbReference type="NCBI Taxonomy" id="45954"/>
    <lineage>
        <taxon>Eukaryota</taxon>
        <taxon>Metazoa</taxon>
        <taxon>Spiralia</taxon>
        <taxon>Lophotrochozoa</taxon>
        <taxon>Mollusca</taxon>
        <taxon>Bivalvia</taxon>
        <taxon>Autobranchia</taxon>
        <taxon>Heteroconchia</taxon>
        <taxon>Euheterodonta</taxon>
        <taxon>Imparidentia</taxon>
        <taxon>Neoheterodontei</taxon>
        <taxon>Myida</taxon>
        <taxon>Dreissenoidea</taxon>
        <taxon>Dreissenidae</taxon>
        <taxon>Dreissena</taxon>
    </lineage>
</organism>
<keyword evidence="10" id="KW-1185">Reference proteome</keyword>
<dbReference type="InterPro" id="IPR036188">
    <property type="entry name" value="FAD/NAD-bd_sf"/>
</dbReference>
<dbReference type="InterPro" id="IPR002937">
    <property type="entry name" value="Amino_oxidase"/>
</dbReference>
<evidence type="ECO:0000313" key="10">
    <source>
        <dbReference type="Proteomes" id="UP000828390"/>
    </source>
</evidence>
<evidence type="ECO:0000256" key="6">
    <source>
        <dbReference type="ARBA" id="ARBA00022827"/>
    </source>
</evidence>
<accession>A0A9D4C4L8</accession>
<reference evidence="9" key="1">
    <citation type="journal article" date="2019" name="bioRxiv">
        <title>The Genome of the Zebra Mussel, Dreissena polymorpha: A Resource for Invasive Species Research.</title>
        <authorList>
            <person name="McCartney M.A."/>
            <person name="Auch B."/>
            <person name="Kono T."/>
            <person name="Mallez S."/>
            <person name="Zhang Y."/>
            <person name="Obille A."/>
            <person name="Becker A."/>
            <person name="Abrahante J.E."/>
            <person name="Garbe J."/>
            <person name="Badalamenti J.P."/>
            <person name="Herman A."/>
            <person name="Mangelson H."/>
            <person name="Liachko I."/>
            <person name="Sullivan S."/>
            <person name="Sone E.D."/>
            <person name="Koren S."/>
            <person name="Silverstein K.A.T."/>
            <person name="Beckman K.B."/>
            <person name="Gohl D.M."/>
        </authorList>
    </citation>
    <scope>NUCLEOTIDE SEQUENCE</scope>
    <source>
        <strain evidence="9">Duluth1</strain>
        <tissue evidence="9">Whole animal</tissue>
    </source>
</reference>
<evidence type="ECO:0000256" key="1">
    <source>
        <dbReference type="ARBA" id="ARBA00001974"/>
    </source>
</evidence>
<comment type="caution">
    <text evidence="9">The sequence shown here is derived from an EMBL/GenBank/DDBJ whole genome shotgun (WGS) entry which is preliminary data.</text>
</comment>
<protein>
    <recommendedName>
        <fullName evidence="8">Amine oxidase domain-containing protein</fullName>
    </recommendedName>
</protein>
<evidence type="ECO:0000256" key="7">
    <source>
        <dbReference type="ARBA" id="ARBA00023002"/>
    </source>
</evidence>
<dbReference type="GO" id="GO:0046592">
    <property type="term" value="F:polyamine oxidase activity"/>
    <property type="evidence" value="ECO:0007669"/>
    <property type="project" value="TreeGrafter"/>
</dbReference>
<comment type="similarity">
    <text evidence="3">Belongs to the flavin monoamine oxidase family.</text>
</comment>
<evidence type="ECO:0000256" key="4">
    <source>
        <dbReference type="ARBA" id="ARBA00022490"/>
    </source>
</evidence>
<reference evidence="9" key="2">
    <citation type="submission" date="2020-11" db="EMBL/GenBank/DDBJ databases">
        <authorList>
            <person name="McCartney M.A."/>
            <person name="Auch B."/>
            <person name="Kono T."/>
            <person name="Mallez S."/>
            <person name="Becker A."/>
            <person name="Gohl D.M."/>
            <person name="Silverstein K.A.T."/>
            <person name="Koren S."/>
            <person name="Bechman K.B."/>
            <person name="Herman A."/>
            <person name="Abrahante J.E."/>
            <person name="Garbe J."/>
        </authorList>
    </citation>
    <scope>NUCLEOTIDE SEQUENCE</scope>
    <source>
        <strain evidence="9">Duluth1</strain>
        <tissue evidence="9">Whole animal</tissue>
    </source>
</reference>
<keyword evidence="6" id="KW-0274">FAD</keyword>
<keyword evidence="4" id="KW-0963">Cytoplasm</keyword>
<comment type="cofactor">
    <cofactor evidence="1">
        <name>FAD</name>
        <dbReference type="ChEBI" id="CHEBI:57692"/>
    </cofactor>
</comment>
<sequence>MATVVREGTTQTKVLIIGAGIAGISSAEYLAKNGFTDFKIIEAADRIGGRIWTHDIGGTSLKVEMGANWIHGIERNPIYQIADENGLLQLRYKDKGLRHRNIFLTETGVEVHSKTVMECDFTYGLLIQQCEEFFQMSMPTPYDIDSVGDYMDVEIEEKLENFMGSERKMREMIFNQHIKQETVVSGCNDLHEVSLSEFGCYEELPGVHYTIPPGFQSVLDILLGKVPENNILLNHTVKSIRWGNNDNDGGVLVECENGRKFSAERIIWTCSLGVLKASCDRMIDPPVDRMFDPPLPKEKRDAIERLGFGVVDRVNLIFDEPIVDTDIFRIELLWDDESYNAENRNPDMSTLWYRKLYSFEVVNDNLLSVAAGFLLEYWL</sequence>
<dbReference type="Pfam" id="PF01593">
    <property type="entry name" value="Amino_oxidase"/>
    <property type="match status" value="1"/>
</dbReference>
<dbReference type="AlphaFoldDB" id="A0A9D4C4L8"/>
<dbReference type="Proteomes" id="UP000828390">
    <property type="component" value="Unassembled WGS sequence"/>
</dbReference>
<evidence type="ECO:0000259" key="8">
    <source>
        <dbReference type="Pfam" id="PF01593"/>
    </source>
</evidence>
<evidence type="ECO:0000256" key="2">
    <source>
        <dbReference type="ARBA" id="ARBA00004496"/>
    </source>
</evidence>
<dbReference type="Gene3D" id="3.50.50.60">
    <property type="entry name" value="FAD/NAD(P)-binding domain"/>
    <property type="match status" value="1"/>
</dbReference>
<gene>
    <name evidence="9" type="ORF">DPMN_059811</name>
</gene>
<dbReference type="PANTHER" id="PTHR10742">
    <property type="entry name" value="FLAVIN MONOAMINE OXIDASE"/>
    <property type="match status" value="1"/>
</dbReference>
<dbReference type="GO" id="GO:0005737">
    <property type="term" value="C:cytoplasm"/>
    <property type="evidence" value="ECO:0007669"/>
    <property type="project" value="UniProtKB-SubCell"/>
</dbReference>
<evidence type="ECO:0000256" key="5">
    <source>
        <dbReference type="ARBA" id="ARBA00022630"/>
    </source>
</evidence>
<name>A0A9D4C4L8_DREPO</name>
<feature type="domain" description="Amine oxidase" evidence="8">
    <location>
        <begin position="21"/>
        <end position="330"/>
    </location>
</feature>
<dbReference type="SUPFAM" id="SSF51905">
    <property type="entry name" value="FAD/NAD(P)-binding domain"/>
    <property type="match status" value="1"/>
</dbReference>
<keyword evidence="7" id="KW-0560">Oxidoreductase</keyword>
<comment type="subcellular location">
    <subcellularLocation>
        <location evidence="2">Cytoplasm</location>
    </subcellularLocation>
</comment>
<evidence type="ECO:0000256" key="3">
    <source>
        <dbReference type="ARBA" id="ARBA00005995"/>
    </source>
</evidence>
<dbReference type="InterPro" id="IPR050281">
    <property type="entry name" value="Flavin_monoamine_oxidase"/>
</dbReference>
<keyword evidence="5" id="KW-0285">Flavoprotein</keyword>